<dbReference type="PROSITE" id="PS50181">
    <property type="entry name" value="FBOX"/>
    <property type="match status" value="1"/>
</dbReference>
<dbReference type="InterPro" id="IPR036322">
    <property type="entry name" value="WD40_repeat_dom_sf"/>
</dbReference>
<protein>
    <recommendedName>
        <fullName evidence="4">F-box domain-containing protein</fullName>
    </recommendedName>
</protein>
<accession>A0A9P6RMF2</accession>
<comment type="caution">
    <text evidence="5">The sequence shown here is derived from an EMBL/GenBank/DDBJ whole genome shotgun (WGS) entry which is preliminary data.</text>
</comment>
<dbReference type="PANTHER" id="PTHR44436:SF1">
    <property type="entry name" value="F-BOX_WD REPEAT-CONTAINING PROTEIN 2"/>
    <property type="match status" value="1"/>
</dbReference>
<dbReference type="Proteomes" id="UP000738325">
    <property type="component" value="Unassembled WGS sequence"/>
</dbReference>
<feature type="compositionally biased region" description="Basic and acidic residues" evidence="3">
    <location>
        <begin position="416"/>
        <end position="430"/>
    </location>
</feature>
<dbReference type="SMART" id="SM00256">
    <property type="entry name" value="FBOX"/>
    <property type="match status" value="1"/>
</dbReference>
<organism evidence="5 6">
    <name type="scientific">Dissophora globulifera</name>
    <dbReference type="NCBI Taxonomy" id="979702"/>
    <lineage>
        <taxon>Eukaryota</taxon>
        <taxon>Fungi</taxon>
        <taxon>Fungi incertae sedis</taxon>
        <taxon>Mucoromycota</taxon>
        <taxon>Mortierellomycotina</taxon>
        <taxon>Mortierellomycetes</taxon>
        <taxon>Mortierellales</taxon>
        <taxon>Mortierellaceae</taxon>
        <taxon>Dissophora</taxon>
    </lineage>
</organism>
<keyword evidence="1" id="KW-0853">WD repeat</keyword>
<evidence type="ECO:0000256" key="3">
    <source>
        <dbReference type="SAM" id="MobiDB-lite"/>
    </source>
</evidence>
<evidence type="ECO:0000259" key="4">
    <source>
        <dbReference type="PROSITE" id="PS50181"/>
    </source>
</evidence>
<reference evidence="5" key="1">
    <citation type="journal article" date="2020" name="Fungal Divers.">
        <title>Resolving the Mortierellaceae phylogeny through synthesis of multi-gene phylogenetics and phylogenomics.</title>
        <authorList>
            <person name="Vandepol N."/>
            <person name="Liber J."/>
            <person name="Desiro A."/>
            <person name="Na H."/>
            <person name="Kennedy M."/>
            <person name="Barry K."/>
            <person name="Grigoriev I.V."/>
            <person name="Miller A.N."/>
            <person name="O'Donnell K."/>
            <person name="Stajich J.E."/>
            <person name="Bonito G."/>
        </authorList>
    </citation>
    <scope>NUCLEOTIDE SEQUENCE</scope>
    <source>
        <strain evidence="5">REB-010B</strain>
    </source>
</reference>
<evidence type="ECO:0000313" key="5">
    <source>
        <dbReference type="EMBL" id="KAG0322988.1"/>
    </source>
</evidence>
<dbReference type="Pfam" id="PF12937">
    <property type="entry name" value="F-box-like"/>
    <property type="match status" value="1"/>
</dbReference>
<sequence>MDIISRVPVEIAYQILSRLDIQDLAACQSVSRQWYWITVEQSIWKDIFLENERPFAIPELPSSIACSSVLPTVADAQALAGPASRSTSTSSLSQPCSSLSASTSASTLLSARAVQERDWKQECRTRIISDRNWSKGHIQSLSALRVHRGGIVRLRIKSGKLLSGDMFGQIAVWDTVTYNCEDLIDAAVGPIQLLDFSAAAMIMTVISKSGVCRIWDLKTKRLIHSRSAIDVTCMTMNDEYLVLGQRDCKIDIMDFTTGQKIKSSKPLPGEVLQDIYIQNGTLIVATAHFIRILSIDTLEVLLSSPLPISDSVRTFCSVFHIRSLILLTDKHLLHVEWEPLYKSPNKQFLIDTRYELPPNLCKAPYIHKTIVPPISTITSIAIGGSHPHVLTTNADRPSLNDAIRVCPTAPRHSAVRSHDDRWQREQKRQDQQQQEGPIRNDIHMYVNSTEEPEIIGEGTQVMTTEDSGIVLTSQVDEITHYLETCGLKPSFMDVDGDVIVIGTSKGDIVVLNMMA</sequence>
<dbReference type="OrthoDB" id="1065058at2759"/>
<feature type="domain" description="F-box" evidence="4">
    <location>
        <begin position="1"/>
        <end position="47"/>
    </location>
</feature>
<dbReference type="InterPro" id="IPR036047">
    <property type="entry name" value="F-box-like_dom_sf"/>
</dbReference>
<feature type="region of interest" description="Disordered" evidence="3">
    <location>
        <begin position="410"/>
        <end position="438"/>
    </location>
</feature>
<name>A0A9P6RMF2_9FUNG</name>
<evidence type="ECO:0000256" key="2">
    <source>
        <dbReference type="ARBA" id="ARBA00022737"/>
    </source>
</evidence>
<dbReference type="SUPFAM" id="SSF50978">
    <property type="entry name" value="WD40 repeat-like"/>
    <property type="match status" value="1"/>
</dbReference>
<dbReference type="SUPFAM" id="SSF81383">
    <property type="entry name" value="F-box domain"/>
    <property type="match status" value="1"/>
</dbReference>
<keyword evidence="6" id="KW-1185">Reference proteome</keyword>
<gene>
    <name evidence="5" type="ORF">BGZ99_002972</name>
</gene>
<dbReference type="AlphaFoldDB" id="A0A9P6RMF2"/>
<evidence type="ECO:0000313" key="6">
    <source>
        <dbReference type="Proteomes" id="UP000738325"/>
    </source>
</evidence>
<keyword evidence="2" id="KW-0677">Repeat</keyword>
<dbReference type="Gene3D" id="1.20.1280.50">
    <property type="match status" value="1"/>
</dbReference>
<evidence type="ECO:0000256" key="1">
    <source>
        <dbReference type="ARBA" id="ARBA00022574"/>
    </source>
</evidence>
<dbReference type="InterPro" id="IPR001810">
    <property type="entry name" value="F-box_dom"/>
</dbReference>
<dbReference type="Gene3D" id="2.130.10.10">
    <property type="entry name" value="YVTN repeat-like/Quinoprotein amine dehydrogenase"/>
    <property type="match status" value="1"/>
</dbReference>
<dbReference type="EMBL" id="JAAAIP010000198">
    <property type="protein sequence ID" value="KAG0322988.1"/>
    <property type="molecule type" value="Genomic_DNA"/>
</dbReference>
<proteinExistence type="predicted"/>
<dbReference type="InterPro" id="IPR042627">
    <property type="entry name" value="FBXW2"/>
</dbReference>
<dbReference type="InterPro" id="IPR015943">
    <property type="entry name" value="WD40/YVTN_repeat-like_dom_sf"/>
</dbReference>
<dbReference type="PANTHER" id="PTHR44436">
    <property type="entry name" value="F-BOX/WD REPEAT-CONTAINING PROTEIN 2"/>
    <property type="match status" value="1"/>
</dbReference>